<evidence type="ECO:0000313" key="2">
    <source>
        <dbReference type="EMBL" id="OAL36477.1"/>
    </source>
</evidence>
<feature type="compositionally biased region" description="Basic and acidic residues" evidence="1">
    <location>
        <begin position="93"/>
        <end position="102"/>
    </location>
</feature>
<dbReference type="AlphaFoldDB" id="A0A178D454"/>
<dbReference type="GeneID" id="34587514"/>
<reference evidence="2 3" key="1">
    <citation type="submission" date="2016-03" db="EMBL/GenBank/DDBJ databases">
        <title>The draft genome sequence of Fonsecaea nubica causative agent of cutaneous subcutaneous infection in human host.</title>
        <authorList>
            <person name="Costa F."/>
            <person name="Sybren D.H."/>
            <person name="Raittz R.T."/>
            <person name="Weiss V.A."/>
            <person name="Leao A.C."/>
            <person name="Gomes R."/>
            <person name="De Souza E.M."/>
            <person name="Pedrosa F.O."/>
            <person name="Steffens M.B."/>
            <person name="Bombassaro A."/>
            <person name="Tadra-Sfeir M.Z."/>
            <person name="Moreno L.F."/>
            <person name="Najafzadeh M.J."/>
            <person name="Felipe M.S."/>
            <person name="Teixeira M."/>
            <person name="Sun J."/>
            <person name="Xi L."/>
            <person name="Castro M.A."/>
            <person name="Vicente V.A."/>
        </authorList>
    </citation>
    <scope>NUCLEOTIDE SEQUENCE [LARGE SCALE GENOMIC DNA]</scope>
    <source>
        <strain evidence="2 3">CBS 269.64</strain>
    </source>
</reference>
<protein>
    <submittedName>
        <fullName evidence="2">Uncharacterized protein</fullName>
    </submittedName>
</protein>
<accession>A0A178D454</accession>
<gene>
    <name evidence="2" type="ORF">AYO20_04093</name>
</gene>
<keyword evidence="3" id="KW-1185">Reference proteome</keyword>
<dbReference type="Proteomes" id="UP000185904">
    <property type="component" value="Unassembled WGS sequence"/>
</dbReference>
<feature type="compositionally biased region" description="Basic residues" evidence="1">
    <location>
        <begin position="81"/>
        <end position="92"/>
    </location>
</feature>
<evidence type="ECO:0000256" key="1">
    <source>
        <dbReference type="SAM" id="MobiDB-lite"/>
    </source>
</evidence>
<comment type="caution">
    <text evidence="2">The sequence shown here is derived from an EMBL/GenBank/DDBJ whole genome shotgun (WGS) entry which is preliminary data.</text>
</comment>
<dbReference type="EMBL" id="LVCJ01000021">
    <property type="protein sequence ID" value="OAL36477.1"/>
    <property type="molecule type" value="Genomic_DNA"/>
</dbReference>
<evidence type="ECO:0000313" key="3">
    <source>
        <dbReference type="Proteomes" id="UP000185904"/>
    </source>
</evidence>
<feature type="region of interest" description="Disordered" evidence="1">
    <location>
        <begin position="81"/>
        <end position="102"/>
    </location>
</feature>
<organism evidence="2 3">
    <name type="scientific">Fonsecaea nubica</name>
    <dbReference type="NCBI Taxonomy" id="856822"/>
    <lineage>
        <taxon>Eukaryota</taxon>
        <taxon>Fungi</taxon>
        <taxon>Dikarya</taxon>
        <taxon>Ascomycota</taxon>
        <taxon>Pezizomycotina</taxon>
        <taxon>Eurotiomycetes</taxon>
        <taxon>Chaetothyriomycetidae</taxon>
        <taxon>Chaetothyriales</taxon>
        <taxon>Herpotrichiellaceae</taxon>
        <taxon>Fonsecaea</taxon>
    </lineage>
</organism>
<dbReference type="RefSeq" id="XP_022501489.1">
    <property type="nucleotide sequence ID" value="XM_022642392.1"/>
</dbReference>
<name>A0A178D454_9EURO</name>
<proteinExistence type="predicted"/>
<sequence length="192" mass="21803">MAGSEEDCFCKGSIPVRKTCLLMMKLLRSMTMDFRREVFEGIAREMDTDVESLFSLYDQICSSKKLARRLGCPDAIDKRERLRRGQKKRKRERSAQRSIKREARIVSEEEQEVIDTKDAATGVDEEATATAATATIDIPTLKEQDHEGLEARGYSGLAQYYGGSSLLDQHQRLPFEAGDDELIYELDEDNLP</sequence>
<dbReference type="OrthoDB" id="10319596at2759"/>